<evidence type="ECO:0000313" key="11">
    <source>
        <dbReference type="Proteomes" id="UP000254877"/>
    </source>
</evidence>
<evidence type="ECO:0000256" key="3">
    <source>
        <dbReference type="ARBA" id="ARBA00022519"/>
    </source>
</evidence>
<evidence type="ECO:0000256" key="8">
    <source>
        <dbReference type="SAM" id="Phobius"/>
    </source>
</evidence>
<keyword evidence="4 8" id="KW-0812">Transmembrane</keyword>
<evidence type="ECO:0000256" key="4">
    <source>
        <dbReference type="ARBA" id="ARBA00022692"/>
    </source>
</evidence>
<organism evidence="10 11">
    <name type="scientific">Escherichia coli</name>
    <dbReference type="NCBI Taxonomy" id="562"/>
    <lineage>
        <taxon>Bacteria</taxon>
        <taxon>Pseudomonadati</taxon>
        <taxon>Pseudomonadota</taxon>
        <taxon>Gammaproteobacteria</taxon>
        <taxon>Enterobacterales</taxon>
        <taxon>Enterobacteriaceae</taxon>
        <taxon>Escherichia</taxon>
    </lineage>
</organism>
<feature type="domain" description="TRAP C4-dicarboxylate transport system permease DctM subunit" evidence="9">
    <location>
        <begin position="1"/>
        <end position="87"/>
    </location>
</feature>
<evidence type="ECO:0000259" key="9">
    <source>
        <dbReference type="Pfam" id="PF06808"/>
    </source>
</evidence>
<dbReference type="Proteomes" id="UP000254877">
    <property type="component" value="Unassembled WGS sequence"/>
</dbReference>
<dbReference type="InterPro" id="IPR004681">
    <property type="entry name" value="TRAP_DctM"/>
</dbReference>
<dbReference type="PANTHER" id="PTHR33362">
    <property type="entry name" value="SIALIC ACID TRAP TRANSPORTER PERMEASE PROTEIN SIAT-RELATED"/>
    <property type="match status" value="1"/>
</dbReference>
<dbReference type="AlphaFoldDB" id="A0A376LB59"/>
<proteinExistence type="predicted"/>
<keyword evidence="7" id="KW-0813">Transport</keyword>
<evidence type="ECO:0000313" key="10">
    <source>
        <dbReference type="EMBL" id="STF41537.1"/>
    </source>
</evidence>
<dbReference type="PANTHER" id="PTHR33362:SF2">
    <property type="entry name" value="TRAP TRANSPORTER LARGE PERMEASE PROTEIN"/>
    <property type="match status" value="1"/>
</dbReference>
<accession>A0A376LB59</accession>
<protein>
    <submittedName>
        <fullName evidence="10">C4-dicarboxylate permease</fullName>
    </submittedName>
</protein>
<name>A0A376LB59_ECOLX</name>
<comment type="subcellular location">
    <subcellularLocation>
        <location evidence="1 7">Cell inner membrane</location>
        <topology evidence="1 7">Multi-pass membrane protein</topology>
    </subcellularLocation>
</comment>
<keyword evidence="2" id="KW-1003">Cell membrane</keyword>
<reference evidence="10 11" key="1">
    <citation type="submission" date="2018-06" db="EMBL/GenBank/DDBJ databases">
        <authorList>
            <consortium name="Pathogen Informatics"/>
            <person name="Doyle S."/>
        </authorList>
    </citation>
    <scope>NUCLEOTIDE SEQUENCE [LARGE SCALE GENOMIC DNA]</scope>
    <source>
        <strain evidence="10 11">NCTC7928</strain>
    </source>
</reference>
<keyword evidence="3 7" id="KW-0997">Cell inner membrane</keyword>
<evidence type="ECO:0000256" key="5">
    <source>
        <dbReference type="ARBA" id="ARBA00022989"/>
    </source>
</evidence>
<dbReference type="Pfam" id="PF06808">
    <property type="entry name" value="DctM"/>
    <property type="match status" value="1"/>
</dbReference>
<evidence type="ECO:0000256" key="2">
    <source>
        <dbReference type="ARBA" id="ARBA00022475"/>
    </source>
</evidence>
<feature type="transmembrane region" description="Helical" evidence="8">
    <location>
        <begin position="32"/>
        <end position="55"/>
    </location>
</feature>
<comment type="function">
    <text evidence="7">Part of the tripartite ATP-independent periplasmic (TRAP) transport system.</text>
</comment>
<dbReference type="GO" id="GO:0005886">
    <property type="term" value="C:plasma membrane"/>
    <property type="evidence" value="ECO:0007669"/>
    <property type="project" value="UniProtKB-SubCell"/>
</dbReference>
<dbReference type="InterPro" id="IPR010656">
    <property type="entry name" value="DctM"/>
</dbReference>
<evidence type="ECO:0000256" key="1">
    <source>
        <dbReference type="ARBA" id="ARBA00004429"/>
    </source>
</evidence>
<keyword evidence="5 8" id="KW-1133">Transmembrane helix</keyword>
<gene>
    <name evidence="10" type="primary">ygiK_2</name>
    <name evidence="10" type="ORF">NCTC7928_02141</name>
</gene>
<evidence type="ECO:0000256" key="7">
    <source>
        <dbReference type="RuleBase" id="RU369079"/>
    </source>
</evidence>
<keyword evidence="6 8" id="KW-0472">Membrane</keyword>
<dbReference type="EMBL" id="UGAB01000002">
    <property type="protein sequence ID" value="STF41537.1"/>
    <property type="molecule type" value="Genomic_DNA"/>
</dbReference>
<sequence length="97" mass="10544">MDITPAILIFTPIFLPIAQHLGIDPIHFGIIMVFNLTIGLCTPPVGTILFVGCSIGKVSIDRAIKPLLPMFLALFVVMAIICYFPQLSLMLPGLFST</sequence>
<dbReference type="GO" id="GO:0022857">
    <property type="term" value="F:transmembrane transporter activity"/>
    <property type="evidence" value="ECO:0007669"/>
    <property type="project" value="UniProtKB-UniRule"/>
</dbReference>
<feature type="transmembrane region" description="Helical" evidence="8">
    <location>
        <begin position="67"/>
        <end position="86"/>
    </location>
</feature>
<evidence type="ECO:0000256" key="6">
    <source>
        <dbReference type="ARBA" id="ARBA00023136"/>
    </source>
</evidence>